<organism evidence="2 3">
    <name type="scientific">Spirochaeta lutea</name>
    <dbReference type="NCBI Taxonomy" id="1480694"/>
    <lineage>
        <taxon>Bacteria</taxon>
        <taxon>Pseudomonadati</taxon>
        <taxon>Spirochaetota</taxon>
        <taxon>Spirochaetia</taxon>
        <taxon>Spirochaetales</taxon>
        <taxon>Spirochaetaceae</taxon>
        <taxon>Spirochaeta</taxon>
    </lineage>
</organism>
<dbReference type="PANTHER" id="PTHR11060">
    <property type="entry name" value="PROTEIN MEMO1"/>
    <property type="match status" value="1"/>
</dbReference>
<proteinExistence type="inferred from homology"/>
<evidence type="ECO:0000256" key="1">
    <source>
        <dbReference type="ARBA" id="ARBA00006315"/>
    </source>
</evidence>
<dbReference type="eggNOG" id="COG1355">
    <property type="taxonomic scope" value="Bacteria"/>
</dbReference>
<dbReference type="Proteomes" id="UP000029692">
    <property type="component" value="Unassembled WGS sequence"/>
</dbReference>
<keyword evidence="3" id="KW-1185">Reference proteome</keyword>
<dbReference type="STRING" id="1480694.DC28_11265"/>
<evidence type="ECO:0008006" key="4">
    <source>
        <dbReference type="Google" id="ProtNLM"/>
    </source>
</evidence>
<accession>A0A098QUL8</accession>
<dbReference type="RefSeq" id="WP_037548574.1">
    <property type="nucleotide sequence ID" value="NZ_JNUP01000066.1"/>
</dbReference>
<dbReference type="AlphaFoldDB" id="A0A098QUL8"/>
<evidence type="ECO:0000313" key="3">
    <source>
        <dbReference type="Proteomes" id="UP000029692"/>
    </source>
</evidence>
<dbReference type="EMBL" id="JNUP01000066">
    <property type="protein sequence ID" value="KGE71379.1"/>
    <property type="molecule type" value="Genomic_DNA"/>
</dbReference>
<gene>
    <name evidence="2" type="ORF">DC28_11265</name>
</gene>
<evidence type="ECO:0000313" key="2">
    <source>
        <dbReference type="EMBL" id="KGE71379.1"/>
    </source>
</evidence>
<reference evidence="2 3" key="1">
    <citation type="submission" date="2014-05" db="EMBL/GenBank/DDBJ databases">
        <title>De novo Genome Sequence of Spirocheata sp.</title>
        <authorList>
            <person name="Shivani Y."/>
            <person name="Subhash Y."/>
            <person name="Tushar L."/>
            <person name="Sasikala C."/>
            <person name="Ramana C.V."/>
        </authorList>
    </citation>
    <scope>NUCLEOTIDE SEQUENCE [LARGE SCALE GENOMIC DNA]</scope>
    <source>
        <strain evidence="2 3">JC230</strain>
    </source>
</reference>
<dbReference type="CDD" id="cd07361">
    <property type="entry name" value="MEMO_like"/>
    <property type="match status" value="1"/>
</dbReference>
<name>A0A098QUL8_9SPIO</name>
<sequence length="294" mass="31247">MITPIREPLVEGLFYPQETEELRGMILQLLTQSTREGTETGPEATPGHPPLGLVVPNGSYYHCGSVMARGYAALSSLSPPLSVAQYSRIIILAGAPHSEAHSARSGAFLSTSGAFRTPMGTNPVDTRFQETLVSLSGLIQFNETAHLEEHGIELQLPFIHYTFGEIPVVPILLSGFTANHVKSLASALMLSLEDSPGRSLIIVSSNMSGPGDLESTQKTAELVVTAIKSRLWNSLLVPSGQSSESFLPPAGIGGLAALSLLYRDSDHQLLARGSSLSVDGNPEVVVEYACLVVV</sequence>
<dbReference type="Pfam" id="PF01875">
    <property type="entry name" value="Memo"/>
    <property type="match status" value="1"/>
</dbReference>
<dbReference type="OrthoDB" id="9785549at2"/>
<dbReference type="NCBIfam" id="TIGR04336">
    <property type="entry name" value="AmmeMemoSam_B"/>
    <property type="match status" value="1"/>
</dbReference>
<dbReference type="InterPro" id="IPR002737">
    <property type="entry name" value="MEMO1_fam"/>
</dbReference>
<comment type="caution">
    <text evidence="2">The sequence shown here is derived from an EMBL/GenBank/DDBJ whole genome shotgun (WGS) entry which is preliminary data.</text>
</comment>
<protein>
    <recommendedName>
        <fullName evidence="4">AmmeMemoRadiSam system protein B</fullName>
    </recommendedName>
</protein>
<dbReference type="Gene3D" id="3.40.830.10">
    <property type="entry name" value="LigB-like"/>
    <property type="match status" value="1"/>
</dbReference>
<dbReference type="PANTHER" id="PTHR11060:SF0">
    <property type="entry name" value="PROTEIN MEMO1"/>
    <property type="match status" value="1"/>
</dbReference>
<comment type="similarity">
    <text evidence="1">Belongs to the MEMO1 family.</text>
</comment>